<keyword evidence="2" id="KW-1185">Reference proteome</keyword>
<gene>
    <name evidence="1" type="ORF">EVAR_45946_1</name>
</gene>
<evidence type="ECO:0000313" key="2">
    <source>
        <dbReference type="Proteomes" id="UP000299102"/>
    </source>
</evidence>
<protein>
    <submittedName>
        <fullName evidence="1">Uncharacterized protein</fullName>
    </submittedName>
</protein>
<dbReference type="AlphaFoldDB" id="A0A4C1W4U6"/>
<organism evidence="1 2">
    <name type="scientific">Eumeta variegata</name>
    <name type="common">Bagworm moth</name>
    <name type="synonym">Eumeta japonica</name>
    <dbReference type="NCBI Taxonomy" id="151549"/>
    <lineage>
        <taxon>Eukaryota</taxon>
        <taxon>Metazoa</taxon>
        <taxon>Ecdysozoa</taxon>
        <taxon>Arthropoda</taxon>
        <taxon>Hexapoda</taxon>
        <taxon>Insecta</taxon>
        <taxon>Pterygota</taxon>
        <taxon>Neoptera</taxon>
        <taxon>Endopterygota</taxon>
        <taxon>Lepidoptera</taxon>
        <taxon>Glossata</taxon>
        <taxon>Ditrysia</taxon>
        <taxon>Tineoidea</taxon>
        <taxon>Psychidae</taxon>
        <taxon>Oiketicinae</taxon>
        <taxon>Eumeta</taxon>
    </lineage>
</organism>
<dbReference type="Proteomes" id="UP000299102">
    <property type="component" value="Unassembled WGS sequence"/>
</dbReference>
<name>A0A4C1W4U6_EUMVA</name>
<proteinExistence type="predicted"/>
<evidence type="ECO:0000313" key="1">
    <source>
        <dbReference type="EMBL" id="GBP46526.1"/>
    </source>
</evidence>
<sequence length="95" mass="10521">MPDEPLRHDARIPSRLEGNCAIRWRIVQKRHMQGLYTGLHSRSKLLEPHSGLFTPRTRETGHIRSGVCGRCGPRVLGTVGFVYRGGCRPGVGSCA</sequence>
<comment type="caution">
    <text evidence="1">The sequence shown here is derived from an EMBL/GenBank/DDBJ whole genome shotgun (WGS) entry which is preliminary data.</text>
</comment>
<reference evidence="1 2" key="1">
    <citation type="journal article" date="2019" name="Commun. Biol.">
        <title>The bagworm genome reveals a unique fibroin gene that provides high tensile strength.</title>
        <authorList>
            <person name="Kono N."/>
            <person name="Nakamura H."/>
            <person name="Ohtoshi R."/>
            <person name="Tomita M."/>
            <person name="Numata K."/>
            <person name="Arakawa K."/>
        </authorList>
    </citation>
    <scope>NUCLEOTIDE SEQUENCE [LARGE SCALE GENOMIC DNA]</scope>
</reference>
<accession>A0A4C1W4U6</accession>
<dbReference type="EMBL" id="BGZK01000485">
    <property type="protein sequence ID" value="GBP46526.1"/>
    <property type="molecule type" value="Genomic_DNA"/>
</dbReference>